<dbReference type="GO" id="GO:0051287">
    <property type="term" value="F:NAD binding"/>
    <property type="evidence" value="ECO:0007669"/>
    <property type="project" value="InterPro"/>
</dbReference>
<dbReference type="PROSITE" id="PS01224">
    <property type="entry name" value="ARGC"/>
    <property type="match status" value="1"/>
</dbReference>
<dbReference type="SMART" id="SM00859">
    <property type="entry name" value="Semialdhyde_dh"/>
    <property type="match status" value="1"/>
</dbReference>
<evidence type="ECO:0000256" key="10">
    <source>
        <dbReference type="ARBA" id="ARBA00076903"/>
    </source>
</evidence>
<dbReference type="Pfam" id="PF22698">
    <property type="entry name" value="Semialdhyde_dhC_1"/>
    <property type="match status" value="1"/>
</dbReference>
<feature type="domain" description="Semialdehyde dehydrogenase NAD-binding" evidence="12">
    <location>
        <begin position="63"/>
        <end position="200"/>
    </location>
</feature>
<dbReference type="EMBL" id="VAHF01000004">
    <property type="protein sequence ID" value="TXG64399.1"/>
    <property type="molecule type" value="Genomic_DNA"/>
</dbReference>
<dbReference type="FunFam" id="3.30.360.10:FF:000014">
    <property type="entry name" value="N-acetyl-gamma-glutamyl-phosphate reductase"/>
    <property type="match status" value="1"/>
</dbReference>
<dbReference type="Gene3D" id="3.30.360.10">
    <property type="entry name" value="Dihydrodipicolinate Reductase, domain 2"/>
    <property type="match status" value="1"/>
</dbReference>
<dbReference type="SUPFAM" id="SSF55347">
    <property type="entry name" value="Glyceraldehyde-3-phosphate dehydrogenase-like, C-terminal domain"/>
    <property type="match status" value="1"/>
</dbReference>
<dbReference type="GO" id="GO:0006526">
    <property type="term" value="P:L-arginine biosynthetic process"/>
    <property type="evidence" value="ECO:0007669"/>
    <property type="project" value="UniProtKB-UniPathway"/>
</dbReference>
<dbReference type="InterPro" id="IPR050085">
    <property type="entry name" value="AGPR"/>
</dbReference>
<dbReference type="SUPFAM" id="SSF51735">
    <property type="entry name" value="NAD(P)-binding Rossmann-fold domains"/>
    <property type="match status" value="1"/>
</dbReference>
<dbReference type="UniPathway" id="UPA00068">
    <property type="reaction ID" value="UER00108"/>
</dbReference>
<comment type="caution">
    <text evidence="13">The sequence shown here is derived from an EMBL/GenBank/DDBJ whole genome shotgun (WGS) entry which is preliminary data.</text>
</comment>
<dbReference type="CDD" id="cd23934">
    <property type="entry name" value="AGPR_1_C"/>
    <property type="match status" value="1"/>
</dbReference>
<dbReference type="HAMAP" id="MF_00150">
    <property type="entry name" value="ArgC_type1"/>
    <property type="match status" value="1"/>
</dbReference>
<evidence type="ECO:0000259" key="12">
    <source>
        <dbReference type="SMART" id="SM00859"/>
    </source>
</evidence>
<gene>
    <name evidence="13" type="ORF">EZV62_011393</name>
</gene>
<evidence type="ECO:0000256" key="3">
    <source>
        <dbReference type="ARBA" id="ARBA00022571"/>
    </source>
</evidence>
<dbReference type="PANTHER" id="PTHR32338">
    <property type="entry name" value="N-ACETYL-GAMMA-GLUTAMYL-PHOSPHATE REDUCTASE, CHLOROPLASTIC-RELATED-RELATED"/>
    <property type="match status" value="1"/>
</dbReference>
<name>A0A5C7I699_9ROSI</name>
<dbReference type="InterPro" id="IPR036291">
    <property type="entry name" value="NAD(P)-bd_dom_sf"/>
</dbReference>
<evidence type="ECO:0000256" key="4">
    <source>
        <dbReference type="ARBA" id="ARBA00022605"/>
    </source>
</evidence>
<dbReference type="InterPro" id="IPR058924">
    <property type="entry name" value="AGPR_dimerisation_dom"/>
</dbReference>
<evidence type="ECO:0000256" key="7">
    <source>
        <dbReference type="ARBA" id="ARBA00050557"/>
    </source>
</evidence>
<keyword evidence="5" id="KW-0521">NADP</keyword>
<proteinExistence type="inferred from homology"/>
<dbReference type="NCBIfam" id="TIGR01850">
    <property type="entry name" value="argC"/>
    <property type="match status" value="1"/>
</dbReference>
<evidence type="ECO:0000256" key="8">
    <source>
        <dbReference type="ARBA" id="ARBA00060921"/>
    </source>
</evidence>
<keyword evidence="6" id="KW-0560">Oxidoreductase</keyword>
<comment type="pathway">
    <text evidence="1">Amino-acid biosynthesis; L-arginine biosynthesis; N(2)-acetyl-L-ornithine from L-glutamate: step 3/4.</text>
</comment>
<dbReference type="OrthoDB" id="438291at2759"/>
<comment type="similarity">
    <text evidence="8">Belongs to the NAGSA dehydrogenase family. Type 1 subfamily.</text>
</comment>
<dbReference type="Pfam" id="PF01118">
    <property type="entry name" value="Semialdhyde_dh"/>
    <property type="match status" value="1"/>
</dbReference>
<keyword evidence="14" id="KW-1185">Reference proteome</keyword>
<dbReference type="InterPro" id="IPR000706">
    <property type="entry name" value="AGPR_type-1"/>
</dbReference>
<dbReference type="EC" id="1.2.1.38" evidence="2"/>
<evidence type="ECO:0000256" key="5">
    <source>
        <dbReference type="ARBA" id="ARBA00022857"/>
    </source>
</evidence>
<feature type="active site" evidence="11">
    <location>
        <position position="208"/>
    </location>
</feature>
<evidence type="ECO:0000313" key="13">
    <source>
        <dbReference type="EMBL" id="TXG64399.1"/>
    </source>
</evidence>
<evidence type="ECO:0000256" key="9">
    <source>
        <dbReference type="ARBA" id="ARBA00067665"/>
    </source>
</evidence>
<dbReference type="AlphaFoldDB" id="A0A5C7I699"/>
<keyword evidence="4" id="KW-0028">Amino-acid biosynthesis</keyword>
<reference evidence="14" key="1">
    <citation type="journal article" date="2019" name="Gigascience">
        <title>De novo genome assembly of the endangered Acer yangbiense, a plant species with extremely small populations endemic to Yunnan Province, China.</title>
        <authorList>
            <person name="Yang J."/>
            <person name="Wariss H.M."/>
            <person name="Tao L."/>
            <person name="Zhang R."/>
            <person name="Yun Q."/>
            <person name="Hollingsworth P."/>
            <person name="Dao Z."/>
            <person name="Luo G."/>
            <person name="Guo H."/>
            <person name="Ma Y."/>
            <person name="Sun W."/>
        </authorList>
    </citation>
    <scope>NUCLEOTIDE SEQUENCE [LARGE SCALE GENOMIC DNA]</scope>
    <source>
        <strain evidence="14">cv. Malutang</strain>
    </source>
</reference>
<evidence type="ECO:0000256" key="2">
    <source>
        <dbReference type="ARBA" id="ARBA00013072"/>
    </source>
</evidence>
<evidence type="ECO:0000313" key="14">
    <source>
        <dbReference type="Proteomes" id="UP000323000"/>
    </source>
</evidence>
<organism evidence="13 14">
    <name type="scientific">Acer yangbiense</name>
    <dbReference type="NCBI Taxonomy" id="1000413"/>
    <lineage>
        <taxon>Eukaryota</taxon>
        <taxon>Viridiplantae</taxon>
        <taxon>Streptophyta</taxon>
        <taxon>Embryophyta</taxon>
        <taxon>Tracheophyta</taxon>
        <taxon>Spermatophyta</taxon>
        <taxon>Magnoliopsida</taxon>
        <taxon>eudicotyledons</taxon>
        <taxon>Gunneridae</taxon>
        <taxon>Pentapetalae</taxon>
        <taxon>rosids</taxon>
        <taxon>malvids</taxon>
        <taxon>Sapindales</taxon>
        <taxon>Sapindaceae</taxon>
        <taxon>Hippocastanoideae</taxon>
        <taxon>Acereae</taxon>
        <taxon>Acer</taxon>
    </lineage>
</organism>
<evidence type="ECO:0000256" key="11">
    <source>
        <dbReference type="PROSITE-ProRule" id="PRU10010"/>
    </source>
</evidence>
<protein>
    <recommendedName>
        <fullName evidence="9">Probable N-acetyl-gamma-glutamyl-phosphate reductase, chloroplastic</fullName>
        <ecNumber evidence="2">1.2.1.38</ecNumber>
    </recommendedName>
    <alternativeName>
        <fullName evidence="10">N-acetyl-glutamate semialdehyde dehydrogenase</fullName>
    </alternativeName>
</protein>
<comment type="catalytic activity">
    <reaction evidence="7">
        <text>N-acetyl-L-glutamate 5-semialdehyde + phosphate + NADP(+) = N-acetyl-L-glutamyl 5-phosphate + NADPH + H(+)</text>
        <dbReference type="Rhea" id="RHEA:21588"/>
        <dbReference type="ChEBI" id="CHEBI:15378"/>
        <dbReference type="ChEBI" id="CHEBI:29123"/>
        <dbReference type="ChEBI" id="CHEBI:43474"/>
        <dbReference type="ChEBI" id="CHEBI:57783"/>
        <dbReference type="ChEBI" id="CHEBI:57936"/>
        <dbReference type="ChEBI" id="CHEBI:58349"/>
        <dbReference type="EC" id="1.2.1.38"/>
    </reaction>
</comment>
<dbReference type="GO" id="GO:0003942">
    <property type="term" value="F:N-acetyl-gamma-glutamyl-phosphate reductase activity"/>
    <property type="evidence" value="ECO:0007669"/>
    <property type="project" value="UniProtKB-EC"/>
</dbReference>
<dbReference type="Gene3D" id="3.40.50.720">
    <property type="entry name" value="NAD(P)-binding Rossmann-like Domain"/>
    <property type="match status" value="1"/>
</dbReference>
<keyword evidence="3" id="KW-0055">Arginine biosynthesis</keyword>
<dbReference type="Proteomes" id="UP000323000">
    <property type="component" value="Chromosome 4"/>
</dbReference>
<accession>A0A5C7I699</accession>
<dbReference type="CDD" id="cd17895">
    <property type="entry name" value="AGPR_1_N"/>
    <property type="match status" value="1"/>
</dbReference>
<sequence length="404" mass="44528">MSTATFNSICLTRGFLWKDEPKNSKLIKGNERAKLCIRGSATLSTKSLQIEDGKLQKPEKQARIGLLGASGYTGAEIVRLLANHPYFDITLMTADRKAGQSMGSVFPHLITQDLPIMVSIKDADFSNVDAVFCCLPHGTTQEIIKGLPKSLKIVDLSADFRLRDISEYQEWYGQPHIAPELQKEAVYGLTEISREVIKNARLVANPGCYPTSIQLPLVPLIKANLIEYRNIIIDAKSGVSGAGRGAKEANLYSEIAEGIYSYGVTRHRHAPEIEQGLSDAAHSKVTVSFTPHLMPMIRGMQSTIYAEMAPGVTIEDLYEQLKISYKDEEFVKLLEKGVVPRTHNVRGSNYCLMNVFPDRIPGRAIIISVIDNLVKGASGQALQNLNIMLGFPENTGLLSQPLFP</sequence>
<evidence type="ECO:0000256" key="1">
    <source>
        <dbReference type="ARBA" id="ARBA00004862"/>
    </source>
</evidence>
<dbReference type="GO" id="GO:0070401">
    <property type="term" value="F:NADP+ binding"/>
    <property type="evidence" value="ECO:0007669"/>
    <property type="project" value="InterPro"/>
</dbReference>
<dbReference type="InterPro" id="IPR000534">
    <property type="entry name" value="Semialdehyde_DH_NAD-bd"/>
</dbReference>
<evidence type="ECO:0000256" key="6">
    <source>
        <dbReference type="ARBA" id="ARBA00023002"/>
    </source>
</evidence>
<dbReference type="PANTHER" id="PTHR32338:SF10">
    <property type="entry name" value="N-ACETYL-GAMMA-GLUTAMYL-PHOSPHATE REDUCTASE, CHLOROPLASTIC-RELATED"/>
    <property type="match status" value="1"/>
</dbReference>
<dbReference type="InterPro" id="IPR023013">
    <property type="entry name" value="AGPR_AS"/>
</dbReference>